<dbReference type="Proteomes" id="UP000560658">
    <property type="component" value="Unassembled WGS sequence"/>
</dbReference>
<evidence type="ECO:0000256" key="2">
    <source>
        <dbReference type="ARBA" id="ARBA00022676"/>
    </source>
</evidence>
<dbReference type="SMR" id="A0A840CYV8"/>
<dbReference type="RefSeq" id="WP_044160563.1">
    <property type="nucleotide sequence ID" value="NZ_JACIER010000006.1"/>
</dbReference>
<dbReference type="Gene3D" id="3.40.50.11660">
    <property type="entry name" value="Glycosyl transferase family 10, C-terminal domain"/>
    <property type="match status" value="1"/>
</dbReference>
<comment type="similarity">
    <text evidence="1">Belongs to the glycosyltransferase 10 family.</text>
</comment>
<accession>A0A840CYV8</accession>
<sequence>MKLKVKFVDFWDGFDEHYNTFVNVLSEKYEIEICDHPDYLIYSTFGYKNLKYENCVKIFYTGENITPDFNLCDYAIGFDIMEFGDRYMRLPLYALYGIEELRKPKVFNSQEALNRKFCSFVVSNGADAPERTRFFHLLSEYKQVDSGGAYENNVGGRVVDKKFFISNYKFNIAFENSAKDGYTTEKIMEPMLVNSLPIYWGNRLVELDFNPNSFINAADYPSLEALVEYIVELDTNDDKYLSILSRPWLNKSNYLDWQERLFSFFENVFNKPLNEQKYLSPYGYGKLYRRRLMEMYIAKRKLKKWKMVCNPCRWFR</sequence>
<dbReference type="InterPro" id="IPR041058">
    <property type="entry name" value="FucT_N"/>
</dbReference>
<evidence type="ECO:0008006" key="8">
    <source>
        <dbReference type="Google" id="ProtNLM"/>
    </source>
</evidence>
<reference evidence="6" key="1">
    <citation type="submission" date="2020-08" db="EMBL/GenBank/DDBJ databases">
        <title>Genomic Encyclopedia of Type Strains, Phase IV (KMG-IV): sequencing the most valuable type-strain genomes for metagenomic binning, comparative biology and taxonomic classification.</title>
        <authorList>
            <person name="Goeker M."/>
        </authorList>
    </citation>
    <scope>NUCLEOTIDE SEQUENCE [LARGE SCALE GENOMIC DNA]</scope>
    <source>
        <strain evidence="6">DSM 105720</strain>
    </source>
</reference>
<feature type="domain" description="Fucosyltransferase C-terminal" evidence="4">
    <location>
        <begin position="116"/>
        <end position="244"/>
    </location>
</feature>
<evidence type="ECO:0000313" key="6">
    <source>
        <dbReference type="EMBL" id="MBB4044031.1"/>
    </source>
</evidence>
<dbReference type="GO" id="GO:0008417">
    <property type="term" value="F:fucosyltransferase activity"/>
    <property type="evidence" value="ECO:0007669"/>
    <property type="project" value="InterPro"/>
</dbReference>
<name>A0A840CYV8_9BACE</name>
<keyword evidence="7" id="KW-1185">Reference proteome</keyword>
<dbReference type="Pfam" id="PF18025">
    <property type="entry name" value="FucT_N"/>
    <property type="match status" value="1"/>
</dbReference>
<keyword evidence="2" id="KW-0328">Glycosyltransferase</keyword>
<gene>
    <name evidence="6" type="ORF">GGR06_001820</name>
</gene>
<dbReference type="SUPFAM" id="SSF53756">
    <property type="entry name" value="UDP-Glycosyltransferase/glycogen phosphorylase"/>
    <property type="match status" value="1"/>
</dbReference>
<dbReference type="InterPro" id="IPR038577">
    <property type="entry name" value="GT10-like_C_sf"/>
</dbReference>
<dbReference type="Pfam" id="PF00852">
    <property type="entry name" value="Glyco_transf_10"/>
    <property type="match status" value="1"/>
</dbReference>
<comment type="caution">
    <text evidence="6">The sequence shown here is derived from an EMBL/GenBank/DDBJ whole genome shotgun (WGS) entry which is preliminary data.</text>
</comment>
<dbReference type="PANTHER" id="PTHR11929:SF194">
    <property type="entry name" value="ALPHA-(1,3)-FUCOSYLTRANSFERASE 10"/>
    <property type="match status" value="1"/>
</dbReference>
<dbReference type="PANTHER" id="PTHR11929">
    <property type="entry name" value="ALPHA- 1,3 -FUCOSYLTRANSFERASE"/>
    <property type="match status" value="1"/>
</dbReference>
<feature type="domain" description="Alpha-(1,3)-fucosyltransferase FucT N-terminal" evidence="5">
    <location>
        <begin position="5"/>
        <end position="96"/>
    </location>
</feature>
<proteinExistence type="inferred from homology"/>
<evidence type="ECO:0000259" key="4">
    <source>
        <dbReference type="Pfam" id="PF00852"/>
    </source>
</evidence>
<dbReference type="InterPro" id="IPR055270">
    <property type="entry name" value="Glyco_tran_10_C"/>
</dbReference>
<evidence type="ECO:0000259" key="5">
    <source>
        <dbReference type="Pfam" id="PF18025"/>
    </source>
</evidence>
<dbReference type="InterPro" id="IPR001503">
    <property type="entry name" value="Glyco_trans_10"/>
</dbReference>
<dbReference type="GO" id="GO:0016020">
    <property type="term" value="C:membrane"/>
    <property type="evidence" value="ECO:0007669"/>
    <property type="project" value="InterPro"/>
</dbReference>
<evidence type="ECO:0000256" key="3">
    <source>
        <dbReference type="ARBA" id="ARBA00022679"/>
    </source>
</evidence>
<dbReference type="EMBL" id="JACIER010000006">
    <property type="protein sequence ID" value="MBB4044031.1"/>
    <property type="molecule type" value="Genomic_DNA"/>
</dbReference>
<evidence type="ECO:0000313" key="7">
    <source>
        <dbReference type="Proteomes" id="UP000560658"/>
    </source>
</evidence>
<organism evidence="6 7">
    <name type="scientific">Bacteroides reticulotermitis</name>
    <dbReference type="NCBI Taxonomy" id="1133319"/>
    <lineage>
        <taxon>Bacteria</taxon>
        <taxon>Pseudomonadati</taxon>
        <taxon>Bacteroidota</taxon>
        <taxon>Bacteroidia</taxon>
        <taxon>Bacteroidales</taxon>
        <taxon>Bacteroidaceae</taxon>
        <taxon>Bacteroides</taxon>
    </lineage>
</organism>
<evidence type="ECO:0000256" key="1">
    <source>
        <dbReference type="ARBA" id="ARBA00008919"/>
    </source>
</evidence>
<dbReference type="AlphaFoldDB" id="A0A840CYV8"/>
<keyword evidence="3" id="KW-0808">Transferase</keyword>
<protein>
    <recommendedName>
        <fullName evidence="8">Glycosyltransferase</fullName>
    </recommendedName>
</protein>